<accession>A0ABT4GMR1</accession>
<name>A0ABT4GMR1_9BACL</name>
<reference evidence="1 2" key="1">
    <citation type="submission" date="2022-05" db="EMBL/GenBank/DDBJ databases">
        <title>Genome Sequencing of Bee-Associated Microbes.</title>
        <authorList>
            <person name="Dunlap C."/>
        </authorList>
    </citation>
    <scope>NUCLEOTIDE SEQUENCE [LARGE SCALE GENOMIC DNA]</scope>
    <source>
        <strain evidence="1 2">NRRL B-14421</strain>
    </source>
</reference>
<evidence type="ECO:0000313" key="2">
    <source>
        <dbReference type="Proteomes" id="UP001527099"/>
    </source>
</evidence>
<dbReference type="Proteomes" id="UP001527099">
    <property type="component" value="Unassembled WGS sequence"/>
</dbReference>
<gene>
    <name evidence="1" type="ORF">M5X19_32280</name>
</gene>
<sequence>MKKIQEKIQIQQVQSTLLQGTAGTMLPLYRRVANDAAYSTRFARALREQSGDRIDRIIKETVPSVSSESIEVEQIGFFICFGVLGNQLCNLTAVRTENKKFRANEFRLLSKAVVPLYFKLATDRRFVYRIVNAINTQNDAKLSSAVRELVKSPYLLTVTGESGSALQLTFRFPNGASYENSFFLGQ</sequence>
<protein>
    <submittedName>
        <fullName evidence="1">Uncharacterized protein</fullName>
    </submittedName>
</protein>
<organism evidence="1 2">
    <name type="scientific">Paenibacillus alginolyticus</name>
    <dbReference type="NCBI Taxonomy" id="59839"/>
    <lineage>
        <taxon>Bacteria</taxon>
        <taxon>Bacillati</taxon>
        <taxon>Bacillota</taxon>
        <taxon>Bacilli</taxon>
        <taxon>Bacillales</taxon>
        <taxon>Paenibacillaceae</taxon>
        <taxon>Paenibacillus</taxon>
    </lineage>
</organism>
<dbReference type="RefSeq" id="WP_029194268.1">
    <property type="nucleotide sequence ID" value="NZ_JAMDMW010000078.1"/>
</dbReference>
<evidence type="ECO:0000313" key="1">
    <source>
        <dbReference type="EMBL" id="MCY9697500.1"/>
    </source>
</evidence>
<comment type="caution">
    <text evidence="1">The sequence shown here is derived from an EMBL/GenBank/DDBJ whole genome shotgun (WGS) entry which is preliminary data.</text>
</comment>
<dbReference type="EMBL" id="JAMDMX010000148">
    <property type="protein sequence ID" value="MCY9697500.1"/>
    <property type="molecule type" value="Genomic_DNA"/>
</dbReference>
<keyword evidence="2" id="KW-1185">Reference proteome</keyword>
<proteinExistence type="predicted"/>